<feature type="compositionally biased region" description="Basic residues" evidence="36">
    <location>
        <begin position="1326"/>
        <end position="1338"/>
    </location>
</feature>
<evidence type="ECO:0000256" key="29">
    <source>
        <dbReference type="ARBA" id="ARBA00029720"/>
    </source>
</evidence>
<dbReference type="Pfam" id="PF00664">
    <property type="entry name" value="ABC_membrane"/>
    <property type="match status" value="2"/>
</dbReference>
<dbReference type="SUPFAM" id="SSF52540">
    <property type="entry name" value="P-loop containing nucleoside triphosphate hydrolases"/>
    <property type="match status" value="2"/>
</dbReference>
<dbReference type="EMBL" id="KN122000">
    <property type="protein sequence ID" value="KFO34280.1"/>
    <property type="molecule type" value="Genomic_DNA"/>
</dbReference>
<evidence type="ECO:0000256" key="7">
    <source>
        <dbReference type="ARBA" id="ARBA00016668"/>
    </source>
</evidence>
<dbReference type="Gene3D" id="1.20.1560.10">
    <property type="entry name" value="ABC transporter type 1, transmembrane domain"/>
    <property type="match status" value="2"/>
</dbReference>
<dbReference type="GO" id="GO:0140359">
    <property type="term" value="F:ABC-type transporter activity"/>
    <property type="evidence" value="ECO:0007669"/>
    <property type="project" value="InterPro"/>
</dbReference>
<evidence type="ECO:0000256" key="30">
    <source>
        <dbReference type="ARBA" id="ARBA00031358"/>
    </source>
</evidence>
<keyword evidence="26" id="KW-0449">Lipoprotein</keyword>
<dbReference type="CDD" id="cd03289">
    <property type="entry name" value="ABCC_CFTR2"/>
    <property type="match status" value="1"/>
</dbReference>
<dbReference type="EC" id="5.6.1.6" evidence="6 35"/>
<keyword evidence="14" id="KW-0967">Endosome</keyword>
<dbReference type="FunFam" id="3.40.50.300:FF:000591">
    <property type="entry name" value="Cystic fibrosis transmembrane conductance regulator"/>
    <property type="match status" value="1"/>
</dbReference>
<keyword evidence="11 35" id="KW-0812">Transmembrane</keyword>
<keyword evidence="24 35" id="KW-0868">Chloride</keyword>
<dbReference type="GO" id="GO:0016887">
    <property type="term" value="F:ATP hydrolysis activity"/>
    <property type="evidence" value="ECO:0007669"/>
    <property type="project" value="InterPro"/>
</dbReference>
<keyword evidence="9" id="KW-1003">Cell membrane</keyword>
<feature type="transmembrane region" description="Helical" evidence="35">
    <location>
        <begin position="967"/>
        <end position="986"/>
    </location>
</feature>
<dbReference type="GO" id="GO:0016324">
    <property type="term" value="C:apical plasma membrane"/>
    <property type="evidence" value="ECO:0007669"/>
    <property type="project" value="UniProtKB-SubCell"/>
</dbReference>
<reference evidence="39 40" key="1">
    <citation type="submission" date="2013-11" db="EMBL/GenBank/DDBJ databases">
        <title>The Damaraland mole rat (Fukomys damarensis) genome and evolution of African mole rats.</title>
        <authorList>
            <person name="Gladyshev V.N."/>
            <person name="Fang X."/>
        </authorList>
    </citation>
    <scope>NUCLEOTIDE SEQUENCE [LARGE SCALE GENOMIC DNA]</scope>
    <source>
        <tissue evidence="39">Liver</tissue>
    </source>
</reference>
<organism evidence="39 40">
    <name type="scientific">Fukomys damarensis</name>
    <name type="common">Damaraland mole rat</name>
    <name type="synonym">Cryptomys damarensis</name>
    <dbReference type="NCBI Taxonomy" id="885580"/>
    <lineage>
        <taxon>Eukaryota</taxon>
        <taxon>Metazoa</taxon>
        <taxon>Chordata</taxon>
        <taxon>Craniata</taxon>
        <taxon>Vertebrata</taxon>
        <taxon>Euteleostomi</taxon>
        <taxon>Mammalia</taxon>
        <taxon>Eutheria</taxon>
        <taxon>Euarchontoglires</taxon>
        <taxon>Glires</taxon>
        <taxon>Rodentia</taxon>
        <taxon>Hystricomorpha</taxon>
        <taxon>Bathyergidae</taxon>
        <taxon>Fukomys</taxon>
    </lineage>
</organism>
<dbReference type="PANTHER" id="PTHR24223">
    <property type="entry name" value="ATP-BINDING CASSETTE SUB-FAMILY C"/>
    <property type="match status" value="1"/>
</dbReference>
<dbReference type="InterPro" id="IPR017871">
    <property type="entry name" value="ABC_transporter-like_CS"/>
</dbReference>
<keyword evidence="17" id="KW-0832">Ubl conjugation</keyword>
<evidence type="ECO:0000256" key="16">
    <source>
        <dbReference type="ARBA" id="ARBA00022840"/>
    </source>
</evidence>
<proteinExistence type="inferred from homology"/>
<dbReference type="InterPro" id="IPR025837">
    <property type="entry name" value="CFTR_reg_dom"/>
</dbReference>
<protein>
    <recommendedName>
        <fullName evidence="7 35">Cystic fibrosis transmembrane conductance regulator</fullName>
        <ecNumber evidence="6 35">5.6.1.6</ecNumber>
    </recommendedName>
    <alternativeName>
        <fullName evidence="29 35">ATP-binding cassette sub-family C member 7</fullName>
    </alternativeName>
    <alternativeName>
        <fullName evidence="30 35">Channel conductance-controlling ATPase</fullName>
    </alternativeName>
    <alternativeName>
        <fullName evidence="31 35">cAMP-dependent chloride channel</fullName>
    </alternativeName>
</protein>
<keyword evidence="18 35" id="KW-1133">Transmembrane helix</keyword>
<dbReference type="Pfam" id="PF00005">
    <property type="entry name" value="ABC_tran"/>
    <property type="match status" value="2"/>
</dbReference>
<evidence type="ECO:0000256" key="24">
    <source>
        <dbReference type="ARBA" id="ARBA00023214"/>
    </source>
</evidence>
<feature type="domain" description="ABC transmembrane type-1" evidence="38">
    <location>
        <begin position="813"/>
        <end position="999"/>
    </location>
</feature>
<evidence type="ECO:0000256" key="33">
    <source>
        <dbReference type="ARBA" id="ARBA00044653"/>
    </source>
</evidence>
<evidence type="ECO:0000256" key="19">
    <source>
        <dbReference type="ARBA" id="ARBA00023065"/>
    </source>
</evidence>
<keyword evidence="23" id="KW-0325">Glycoprotein</keyword>
<dbReference type="GO" id="GO:0015701">
    <property type="term" value="P:bicarbonate transport"/>
    <property type="evidence" value="ECO:0007669"/>
    <property type="project" value="TreeGrafter"/>
</dbReference>
<keyword evidence="25" id="KW-0413">Isomerase</keyword>
<dbReference type="InterPro" id="IPR011527">
    <property type="entry name" value="ABC1_TM_dom"/>
</dbReference>
<evidence type="ECO:0000256" key="20">
    <source>
        <dbReference type="ARBA" id="ARBA00023136"/>
    </source>
</evidence>
<feature type="transmembrane region" description="Helical" evidence="35">
    <location>
        <begin position="939"/>
        <end position="961"/>
    </location>
</feature>
<dbReference type="GO" id="GO:0034707">
    <property type="term" value="C:chloride channel complex"/>
    <property type="evidence" value="ECO:0007669"/>
    <property type="project" value="UniProtKB-UniRule"/>
</dbReference>
<dbReference type="PROSITE" id="PS00211">
    <property type="entry name" value="ABC_TRANSPORTER_1"/>
    <property type="match status" value="1"/>
</dbReference>
<keyword evidence="22 35" id="KW-0869">Chloride channel</keyword>
<keyword evidence="8 35" id="KW-0813">Transport</keyword>
<dbReference type="FunFam" id="1.20.1560.10:FF:000017">
    <property type="entry name" value="Cystic fibrosis transmembrane conductance regulator"/>
    <property type="match status" value="1"/>
</dbReference>
<evidence type="ECO:0000256" key="13">
    <source>
        <dbReference type="ARBA" id="ARBA00022741"/>
    </source>
</evidence>
<name>A0A091DVI0_FUKDA</name>
<evidence type="ECO:0000256" key="31">
    <source>
        <dbReference type="ARBA" id="ARBA00033163"/>
    </source>
</evidence>
<keyword evidence="13 35" id="KW-0547">Nucleotide-binding</keyword>
<dbReference type="InterPro" id="IPR003593">
    <property type="entry name" value="AAA+_ATPase"/>
</dbReference>
<feature type="transmembrane region" description="Helical" evidence="35">
    <location>
        <begin position="288"/>
        <end position="310"/>
    </location>
</feature>
<dbReference type="InterPro" id="IPR047082">
    <property type="entry name" value="CFTR1_ATP-bd_dom1"/>
</dbReference>
<accession>A0A091DVI0</accession>
<evidence type="ECO:0000256" key="26">
    <source>
        <dbReference type="ARBA" id="ARBA00023288"/>
    </source>
</evidence>
<evidence type="ECO:0000256" key="1">
    <source>
        <dbReference type="ARBA" id="ARBA00004195"/>
    </source>
</evidence>
<evidence type="ECO:0000313" key="40">
    <source>
        <dbReference type="Proteomes" id="UP000028990"/>
    </source>
</evidence>
<dbReference type="FunFam" id="3.40.50.300:FF:000581">
    <property type="entry name" value="Cystic fibrosis transmembrane conductance regulator"/>
    <property type="match status" value="1"/>
</dbReference>
<evidence type="ECO:0000256" key="21">
    <source>
        <dbReference type="ARBA" id="ARBA00023139"/>
    </source>
</evidence>
<evidence type="ECO:0000256" key="32">
    <source>
        <dbReference type="ARBA" id="ARBA00034073"/>
    </source>
</evidence>
<dbReference type="Proteomes" id="UP000028990">
    <property type="component" value="Unassembled WGS sequence"/>
</dbReference>
<evidence type="ECO:0000256" key="34">
    <source>
        <dbReference type="ARBA" id="ARBA00048778"/>
    </source>
</evidence>
<keyword evidence="21" id="KW-0564">Palmitate</keyword>
<dbReference type="InterPro" id="IPR027417">
    <property type="entry name" value="P-loop_NTPase"/>
</dbReference>
<evidence type="ECO:0000313" key="39">
    <source>
        <dbReference type="EMBL" id="KFO34280.1"/>
    </source>
</evidence>
<feature type="domain" description="ABC transporter" evidence="37">
    <location>
        <begin position="376"/>
        <end position="599"/>
    </location>
</feature>
<feature type="compositionally biased region" description="Acidic residues" evidence="36">
    <location>
        <begin position="1347"/>
        <end position="1357"/>
    </location>
</feature>
<evidence type="ECO:0000256" key="6">
    <source>
        <dbReference type="ARBA" id="ARBA00012195"/>
    </source>
</evidence>
<feature type="transmembrane region" description="Helical" evidence="35">
    <location>
        <begin position="865"/>
        <end position="885"/>
    </location>
</feature>
<dbReference type="SMART" id="SM00382">
    <property type="entry name" value="AAA"/>
    <property type="match status" value="2"/>
</dbReference>
<dbReference type="Gene3D" id="3.40.50.300">
    <property type="entry name" value="P-loop containing nucleotide triphosphate hydrolases"/>
    <property type="match status" value="2"/>
</dbReference>
<evidence type="ECO:0000259" key="38">
    <source>
        <dbReference type="PROSITE" id="PS50929"/>
    </source>
</evidence>
<gene>
    <name evidence="39" type="ORF">H920_04328</name>
</gene>
<feature type="domain" description="ABC transmembrane type-1" evidence="38">
    <location>
        <begin position="70"/>
        <end position="307"/>
    </location>
</feature>
<evidence type="ECO:0000256" key="28">
    <source>
        <dbReference type="ARBA" id="ARBA00024167"/>
    </source>
</evidence>
<dbReference type="PRINTS" id="PR01851">
    <property type="entry name" value="CYSFIBREGLTR"/>
</dbReference>
<dbReference type="GO" id="GO:0005789">
    <property type="term" value="C:endoplasmic reticulum membrane"/>
    <property type="evidence" value="ECO:0007669"/>
    <property type="project" value="UniProtKB-SubCell"/>
</dbReference>
<dbReference type="CDD" id="cd03291">
    <property type="entry name" value="ABCC_CFTR1"/>
    <property type="match status" value="1"/>
</dbReference>
<dbReference type="GO" id="GO:0055038">
    <property type="term" value="C:recycling endosome membrane"/>
    <property type="evidence" value="ECO:0007669"/>
    <property type="project" value="UniProtKB-SubCell"/>
</dbReference>
<feature type="transmembrane region" description="Helical" evidence="35">
    <location>
        <begin position="812"/>
        <end position="837"/>
    </location>
</feature>
<comment type="function">
    <text evidence="35">Epithelial ion channel that plays an important role in the regulation of epithelial ion and water transport and fluid homeostasis. Mediates the transport of chloride ions across the cell membrane. Possesses an intrinsic ATPase activity and utilizes ATP to gate its channel; the passive flow of anions through the channel is gated by cycles of ATP binding and hydrolysis by the ATP-binding domains. The ion channel is also permeable to HCO(3)(-); selectivity depends on the extracellular chloride concentration. Exerts its function also by modulating the activity of other ion channels and transporters. Contributes to the regulation of the pH and the ion content of the epithelial fluid layer.</text>
</comment>
<dbReference type="InterPro" id="IPR003439">
    <property type="entry name" value="ABC_transporter-like_ATP-bd"/>
</dbReference>
<dbReference type="STRING" id="885580.ENSFDAP00000021564"/>
<dbReference type="InterPro" id="IPR036640">
    <property type="entry name" value="ABC1_TM_sf"/>
</dbReference>
<comment type="catalytic activity">
    <reaction evidence="28">
        <text>chloride(in) = chloride(out)</text>
        <dbReference type="Rhea" id="RHEA:29823"/>
        <dbReference type="ChEBI" id="CHEBI:17996"/>
    </reaction>
</comment>
<evidence type="ECO:0000256" key="36">
    <source>
        <dbReference type="SAM" id="MobiDB-lite"/>
    </source>
</evidence>
<evidence type="ECO:0000256" key="14">
    <source>
        <dbReference type="ARBA" id="ARBA00022753"/>
    </source>
</evidence>
<evidence type="ECO:0000256" key="3">
    <source>
        <dbReference type="ARBA" id="ARBA00004477"/>
    </source>
</evidence>
<feature type="transmembrane region" description="Helical" evidence="35">
    <location>
        <begin position="103"/>
        <end position="127"/>
    </location>
</feature>
<sequence>FSWTRPILRKGYRKRLELSDIYQIPSADSADNLSEKLEREWDRELVSKKNPKLINALRRCFFWRFMFYGILLYLGEVTKAVQPLLLGRIIASYDPDNKEERSIAIYLAIGLCLLFVVRTLLLHPAIFGLHHIGMQMRIAMFSLIYKKTLKLSSRVLDKISIGQLVNLLSNNLNKFDEGLALAHFVWIAPLQVTLLMGLLWDLLQASAFCGLAFLIVLALFQAGLGKMMMKYRDQRAGKINERLVITSEMIENIQSVKAYCWEGAMETMIENLRQTELKLTRKAAYVRYFNSSAFFFSGFFVVFLSVLPYALLKGIILRKIFTTISFCIVLRMAVTRQFPWAVQTWYDSVGAINKIQGFGELFEKAKLNNNNRKISNGDNSLFFSNFSLLGSPVLKDINFKIEKGQLLAVAGSTGAGKTSLLMMILGELEPSEGKIKHSGRISFCSQFSWIMPGTIKDNIVFGVSYDEYRYKSVIKACQLEEDISKFAEKDNIVLGEGGITLSGGQRARISLARAVYKDADLYLLDSPFGYLDVLTEKQIFESCVCKLMANKTRILVTSKMEHLKKADKILILHEGSSYFYGTFSELQNLRPDFSSKLMGYDSFDQFSAERRNSILTETLRRFSLEGDASVSWNETKKQSFKQTGEFGEKRKNSILNSINSIRKFSIVQKTPLQMSGIEEHSDDSLERRLSLVIDSEPGDAILPRSNVIPTGPTFQSSRRQSVLNLMTHSANQGQNICRKTRAPSRKMSLAPQASLTEMDIYSRRLSQESSLEISEEINEEDLKECFFDDVESIPTVTTWNTYLRYITIHKSLIFVLIWCLIVFLAEVAASLVVLWLLKNNPPKQEMNSTKGGNNSYAVIVTSTSFYYVFYIYVGIADTLLALGLFRGLPLVHTLITVSKILHHKMLRSVLHAPMSTLNTLKAGGILNRFSKDIAILDDLLPLTIFDFIQLLLIVIGAVAVVSVLQPYIFLATVPVIAAFITLRAYFLHTSQQLKQLESEGEGEGSVGIILTLAMNIMSTLQWAVNSSIDVDSLMRSVSRVFKFIDMPKEGAPAKQVKPSRDDQLSRVMIIENQHVKKDDIWPSGGQMTIKDLTAKYVDGGSAILENISFSISPGQRVGLLGRTGSGKSTLLSAFLRLLNTEGEIHIDGVSWDSITLQQWRKAFGVIPQKVFIFSGTFRKNLDPYEQWSDQEIWKVADEVGLRSVIEQFPGKLDFVLVDGGYVLSHGHKQLMCLARSVLSKAKILLLDEPSAHLDPITYQIIRRTIKQAFADCTVILCEHRIEAMLECQRFLVIEENKVRQYDSIQKLLSEKSLFRQAISSSDRMKLFPHRNSSKHKSRSQITALKEETEEEVQETRL</sequence>
<evidence type="ECO:0000256" key="15">
    <source>
        <dbReference type="ARBA" id="ARBA00022824"/>
    </source>
</evidence>
<evidence type="ECO:0000256" key="23">
    <source>
        <dbReference type="ARBA" id="ARBA00023180"/>
    </source>
</evidence>
<comment type="subcellular location">
    <subcellularLocation>
        <location evidence="2">Apical cell membrane</location>
        <topology evidence="2">Multi-pass membrane protein</topology>
    </subcellularLocation>
    <subcellularLocation>
        <location evidence="35">Cell membrane</location>
        <topology evidence="35">Multi-pass membrane protein</topology>
    </subcellularLocation>
    <subcellularLocation>
        <location evidence="4">Early endosome membrane</location>
        <topology evidence="4">Multi-pass membrane protein</topology>
    </subcellularLocation>
    <subcellularLocation>
        <location evidence="3">Endoplasmic reticulum membrane</location>
        <topology evidence="3">Multi-pass membrane protein</topology>
    </subcellularLocation>
    <subcellularLocation>
        <location evidence="1">Recycling endosome membrane</location>
        <topology evidence="1">Multi-pass membrane protein</topology>
    </subcellularLocation>
</comment>
<keyword evidence="10 35" id="KW-0597">Phosphoprotein</keyword>
<feature type="domain" description="ABC transporter" evidence="37">
    <location>
        <begin position="1087"/>
        <end position="1320"/>
    </location>
</feature>
<comment type="caution">
    <text evidence="35">Lacks conserved residue(s) required for the propagation of feature annotation.</text>
</comment>
<feature type="region of interest" description="Disordered" evidence="36">
    <location>
        <begin position="1325"/>
        <end position="1357"/>
    </location>
</feature>
<keyword evidence="12" id="KW-0677">Repeat</keyword>
<dbReference type="eggNOG" id="KOG0054">
    <property type="taxonomic scope" value="Eukaryota"/>
</dbReference>
<comment type="similarity">
    <text evidence="5 35">Belongs to the ABC transporter superfamily. ABCC family. CFTR transporter (TC 3.A.1.202) subfamily.</text>
</comment>
<evidence type="ECO:0000256" key="9">
    <source>
        <dbReference type="ARBA" id="ARBA00022475"/>
    </source>
</evidence>
<comment type="catalytic activity">
    <reaction evidence="32 35">
        <text>ATP + H2O + closed Cl(-) channel = ADP + phosphate + open Cl(-) channel.</text>
        <dbReference type="EC" id="5.6.1.6"/>
    </reaction>
</comment>
<evidence type="ECO:0000256" key="2">
    <source>
        <dbReference type="ARBA" id="ARBA00004424"/>
    </source>
</evidence>
<evidence type="ECO:0000256" key="12">
    <source>
        <dbReference type="ARBA" id="ARBA00022737"/>
    </source>
</evidence>
<evidence type="ECO:0000256" key="22">
    <source>
        <dbReference type="ARBA" id="ARBA00023173"/>
    </source>
</evidence>
<keyword evidence="15" id="KW-0256">Endoplasmic reticulum</keyword>
<dbReference type="Pfam" id="PF14396">
    <property type="entry name" value="CFTR_R"/>
    <property type="match status" value="1"/>
</dbReference>
<dbReference type="GO" id="GO:0005829">
    <property type="term" value="C:cytosol"/>
    <property type="evidence" value="ECO:0007669"/>
    <property type="project" value="TreeGrafter"/>
</dbReference>
<keyword evidence="16 35" id="KW-0067">ATP-binding</keyword>
<evidence type="ECO:0000256" key="10">
    <source>
        <dbReference type="ARBA" id="ARBA00022553"/>
    </source>
</evidence>
<dbReference type="GO" id="GO:0005260">
    <property type="term" value="F:intracellularly ATP-gated chloride channel activity"/>
    <property type="evidence" value="ECO:0007669"/>
    <property type="project" value="UniProtKB-EC"/>
</dbReference>
<evidence type="ECO:0000256" key="18">
    <source>
        <dbReference type="ARBA" id="ARBA00022989"/>
    </source>
</evidence>
<evidence type="ECO:0000256" key="8">
    <source>
        <dbReference type="ARBA" id="ARBA00022448"/>
    </source>
</evidence>
<evidence type="ECO:0000256" key="4">
    <source>
        <dbReference type="ARBA" id="ARBA00004520"/>
    </source>
</evidence>
<feature type="transmembrane region" description="Helical" evidence="35">
    <location>
        <begin position="205"/>
        <end position="225"/>
    </location>
</feature>
<dbReference type="GO" id="GO:0031901">
    <property type="term" value="C:early endosome membrane"/>
    <property type="evidence" value="ECO:0007669"/>
    <property type="project" value="UniProtKB-SubCell"/>
</dbReference>
<dbReference type="InterPro" id="IPR050173">
    <property type="entry name" value="ABC_transporter_C-like"/>
</dbReference>
<dbReference type="PROSITE" id="PS50893">
    <property type="entry name" value="ABC_TRANSPORTER_2"/>
    <property type="match status" value="2"/>
</dbReference>
<dbReference type="PROSITE" id="PS50929">
    <property type="entry name" value="ABC_TM1F"/>
    <property type="match status" value="2"/>
</dbReference>
<evidence type="ECO:0000256" key="27">
    <source>
        <dbReference type="ARBA" id="ARBA00023303"/>
    </source>
</evidence>
<feature type="transmembrane region" description="Helical" evidence="35">
    <location>
        <begin position="179"/>
        <end position="199"/>
    </location>
</feature>
<evidence type="ECO:0000256" key="35">
    <source>
        <dbReference type="RuleBase" id="RU362037"/>
    </source>
</evidence>
<evidence type="ECO:0000256" key="5">
    <source>
        <dbReference type="ARBA" id="ARBA00009118"/>
    </source>
</evidence>
<evidence type="ECO:0000256" key="17">
    <source>
        <dbReference type="ARBA" id="ARBA00022843"/>
    </source>
</evidence>
<dbReference type="InterPro" id="IPR009147">
    <property type="entry name" value="CFTR/ABCC7"/>
</dbReference>
<comment type="catalytic activity">
    <reaction evidence="33">
        <text>hydrogencarbonate(in) = hydrogencarbonate(out)</text>
        <dbReference type="Rhea" id="RHEA:28695"/>
        <dbReference type="ChEBI" id="CHEBI:17544"/>
    </reaction>
</comment>
<feature type="non-terminal residue" evidence="39">
    <location>
        <position position="1"/>
    </location>
</feature>
<evidence type="ECO:0000259" key="37">
    <source>
        <dbReference type="PROSITE" id="PS50893"/>
    </source>
</evidence>
<keyword evidence="20 35" id="KW-0472">Membrane</keyword>
<dbReference type="GO" id="GO:0005524">
    <property type="term" value="F:ATP binding"/>
    <property type="evidence" value="ECO:0007669"/>
    <property type="project" value="UniProtKB-KW"/>
</dbReference>
<dbReference type="SUPFAM" id="SSF90123">
    <property type="entry name" value="ABC transporter transmembrane region"/>
    <property type="match status" value="2"/>
</dbReference>
<evidence type="ECO:0000256" key="11">
    <source>
        <dbReference type="ARBA" id="ARBA00022692"/>
    </source>
</evidence>
<dbReference type="PANTHER" id="PTHR24223:SF19">
    <property type="entry name" value="CYSTIC FIBROSIS TRANSMEMBRANE CONDUCTANCE REGULATOR"/>
    <property type="match status" value="1"/>
</dbReference>
<comment type="catalytic activity">
    <reaction evidence="34">
        <text>ATP + H2O = ADP + phosphate + H(+)</text>
        <dbReference type="Rhea" id="RHEA:13065"/>
        <dbReference type="ChEBI" id="CHEBI:15377"/>
        <dbReference type="ChEBI" id="CHEBI:15378"/>
        <dbReference type="ChEBI" id="CHEBI:30616"/>
        <dbReference type="ChEBI" id="CHEBI:43474"/>
        <dbReference type="ChEBI" id="CHEBI:456216"/>
    </reaction>
    <physiologicalReaction direction="left-to-right" evidence="34">
        <dbReference type="Rhea" id="RHEA:13066"/>
    </physiologicalReaction>
</comment>
<keyword evidence="19 35" id="KW-0406">Ion transport</keyword>
<keyword evidence="40" id="KW-1185">Reference proteome</keyword>
<keyword evidence="27 35" id="KW-0407">Ion channel</keyword>
<evidence type="ECO:0000256" key="25">
    <source>
        <dbReference type="ARBA" id="ARBA00023235"/>
    </source>
</evidence>